<gene>
    <name evidence="1" type="ORF">HAPAU_38250</name>
</gene>
<reference evidence="1 2" key="1">
    <citation type="submission" date="2016-02" db="EMBL/GenBank/DDBJ databases">
        <title>Genome sequence of Halalkalicoccus paucihalophilus DSM 24557.</title>
        <authorList>
            <person name="Poehlein A."/>
            <person name="Daniel R."/>
        </authorList>
    </citation>
    <scope>NUCLEOTIDE SEQUENCE [LARGE SCALE GENOMIC DNA]</scope>
    <source>
        <strain evidence="1 2">DSM 24557</strain>
    </source>
</reference>
<name>A0A151A925_9EURY</name>
<dbReference type="EMBL" id="LTAZ01000016">
    <property type="protein sequence ID" value="KYH24181.1"/>
    <property type="molecule type" value="Genomic_DNA"/>
</dbReference>
<dbReference type="Proteomes" id="UP000075321">
    <property type="component" value="Unassembled WGS sequence"/>
</dbReference>
<dbReference type="OrthoDB" id="257177at2157"/>
<accession>A0A151A925</accession>
<dbReference type="PATRIC" id="fig|1008153.3.peg.4079"/>
<dbReference type="RefSeq" id="WP_066385417.1">
    <property type="nucleotide sequence ID" value="NZ_LTAZ01000016.1"/>
</dbReference>
<proteinExistence type="predicted"/>
<evidence type="ECO:0000313" key="1">
    <source>
        <dbReference type="EMBL" id="KYH24181.1"/>
    </source>
</evidence>
<organism evidence="1 2">
    <name type="scientific">Halalkalicoccus paucihalophilus</name>
    <dbReference type="NCBI Taxonomy" id="1008153"/>
    <lineage>
        <taxon>Archaea</taxon>
        <taxon>Methanobacteriati</taxon>
        <taxon>Methanobacteriota</taxon>
        <taxon>Stenosarchaea group</taxon>
        <taxon>Halobacteria</taxon>
        <taxon>Halobacteriales</taxon>
        <taxon>Halococcaceae</taxon>
        <taxon>Halalkalicoccus</taxon>
    </lineage>
</organism>
<protein>
    <submittedName>
        <fullName evidence="1">Uncharacterized protein</fullName>
    </submittedName>
</protein>
<comment type="caution">
    <text evidence="1">The sequence shown here is derived from an EMBL/GenBank/DDBJ whole genome shotgun (WGS) entry which is preliminary data.</text>
</comment>
<keyword evidence="2" id="KW-1185">Reference proteome</keyword>
<dbReference type="AlphaFoldDB" id="A0A151A925"/>
<sequence length="67" mass="7508">MSEKEGQEVETEKTKAVAECDQCGTYTPVRVWSDGTIHPVGGDEFCCEEQSYTVLENDAFSEAEREQ</sequence>
<evidence type="ECO:0000313" key="2">
    <source>
        <dbReference type="Proteomes" id="UP000075321"/>
    </source>
</evidence>